<dbReference type="OMA" id="CQFFCIW"/>
<evidence type="ECO:0000256" key="1">
    <source>
        <dbReference type="SAM" id="Coils"/>
    </source>
</evidence>
<name>A0A8S1JUS9_PARPR</name>
<dbReference type="EMBL" id="CAJJDM010000006">
    <property type="protein sequence ID" value="CAD8045339.1"/>
    <property type="molecule type" value="Genomic_DNA"/>
</dbReference>
<evidence type="ECO:0000313" key="3">
    <source>
        <dbReference type="EMBL" id="CAD8045339.1"/>
    </source>
</evidence>
<comment type="caution">
    <text evidence="3">The sequence shown here is derived from an EMBL/GenBank/DDBJ whole genome shotgun (WGS) entry which is preliminary data.</text>
</comment>
<dbReference type="Proteomes" id="UP000688137">
    <property type="component" value="Unassembled WGS sequence"/>
</dbReference>
<proteinExistence type="predicted"/>
<reference evidence="3" key="1">
    <citation type="submission" date="2021-01" db="EMBL/GenBank/DDBJ databases">
        <authorList>
            <consortium name="Genoscope - CEA"/>
            <person name="William W."/>
        </authorList>
    </citation>
    <scope>NUCLEOTIDE SEQUENCE</scope>
</reference>
<feature type="coiled-coil region" evidence="1">
    <location>
        <begin position="221"/>
        <end position="388"/>
    </location>
</feature>
<sequence>MLRGISPDTMMVTFYDLDLPSNQSQKGFRLQYNSTVLDIIQYIKKYLDDDEEILLFFDKHKQFDGSLNTYVVNIIKQYQTRTIYYRKNKSKPQNSNQIQKSQKFDYDRSFDNFQQPANQLNNFDEKKYQSEYQLQLINQKNQQEQNSWKQNSEHSPQSPFVKGPSQQNYMNKIKISEQNFKSELISPQDLINKHKIIQNSSNSEYPKLQMNPQNLQIIYQSQQYPQELQQLKQEKQQIEQQYFQLQKDLSQIKNLSQVYEQQISQSKIEISNLTKEINNQKLLNNKYEQECQKLQNENQALQNELKQTKFNLQSQIQVLNKEIDNYKQNIQQFQIKEQTQNNINKLYEENQKLKNDNIYLQNELKQTKFNLQSQIEVLNNQRNNQNTQPKMKITQISPALEPKKDQFSIQNSQLSQSNYQNQNQQQSNYKNKCGHSLDISQIQQQVYSAIRANKIAQCISCQASIQSKLCLLIQDYGRSYLETKNQIELSQLQKNLQIKLKPYEKQMKCSNNNCQFFCIWQNYQRGFQLYNGISIQQRDGFCPSCLQYTMINIQPQNPISIPQNPISTPQYNSNNRTVY</sequence>
<feature type="region of interest" description="Disordered" evidence="2">
    <location>
        <begin position="140"/>
        <end position="166"/>
    </location>
</feature>
<gene>
    <name evidence="3" type="ORF">PPRIM_AZ9-3.1.T0090366</name>
</gene>
<dbReference type="AlphaFoldDB" id="A0A8S1JUS9"/>
<keyword evidence="4" id="KW-1185">Reference proteome</keyword>
<keyword evidence="1" id="KW-0175">Coiled coil</keyword>
<organism evidence="3 4">
    <name type="scientific">Paramecium primaurelia</name>
    <dbReference type="NCBI Taxonomy" id="5886"/>
    <lineage>
        <taxon>Eukaryota</taxon>
        <taxon>Sar</taxon>
        <taxon>Alveolata</taxon>
        <taxon>Ciliophora</taxon>
        <taxon>Intramacronucleata</taxon>
        <taxon>Oligohymenophorea</taxon>
        <taxon>Peniculida</taxon>
        <taxon>Parameciidae</taxon>
        <taxon>Paramecium</taxon>
    </lineage>
</organism>
<evidence type="ECO:0000313" key="4">
    <source>
        <dbReference type="Proteomes" id="UP000688137"/>
    </source>
</evidence>
<protein>
    <submittedName>
        <fullName evidence="3">Uncharacterized protein</fullName>
    </submittedName>
</protein>
<accession>A0A8S1JUS9</accession>
<evidence type="ECO:0000256" key="2">
    <source>
        <dbReference type="SAM" id="MobiDB-lite"/>
    </source>
</evidence>